<evidence type="ECO:0000256" key="2">
    <source>
        <dbReference type="ARBA" id="ARBA00004496"/>
    </source>
</evidence>
<dbReference type="FunFam" id="3.30.70.380:FF:000001">
    <property type="entry name" value="Phenylalanine--tRNA ligase beta subunit"/>
    <property type="match status" value="1"/>
</dbReference>
<dbReference type="InterPro" id="IPR005121">
    <property type="entry name" value="Fdx_antiC-bd"/>
</dbReference>
<dbReference type="Gene3D" id="3.50.40.10">
    <property type="entry name" value="Phenylalanyl-trna Synthetase, Chain B, domain 3"/>
    <property type="match status" value="1"/>
</dbReference>
<evidence type="ECO:0000313" key="21">
    <source>
        <dbReference type="EMBL" id="HIU98647.1"/>
    </source>
</evidence>
<dbReference type="PANTHER" id="PTHR10947">
    <property type="entry name" value="PHENYLALANYL-TRNA SYNTHETASE BETA CHAIN AND LEUCINE-RICH REPEAT-CONTAINING PROTEIN 47"/>
    <property type="match status" value="1"/>
</dbReference>
<dbReference type="Gene3D" id="3.30.56.10">
    <property type="match status" value="1"/>
</dbReference>
<evidence type="ECO:0000256" key="1">
    <source>
        <dbReference type="ARBA" id="ARBA00001946"/>
    </source>
</evidence>
<evidence type="ECO:0000256" key="3">
    <source>
        <dbReference type="ARBA" id="ARBA00008653"/>
    </source>
</evidence>
<dbReference type="InterPro" id="IPR004532">
    <property type="entry name" value="Phe-tRNA-ligase_IIc_bsu_bact"/>
</dbReference>
<evidence type="ECO:0000256" key="13">
    <source>
        <dbReference type="ARBA" id="ARBA00022842"/>
    </source>
</evidence>
<dbReference type="InterPro" id="IPR045864">
    <property type="entry name" value="aa-tRNA-synth_II/BPL/LPL"/>
</dbReference>
<dbReference type="Pfam" id="PF03483">
    <property type="entry name" value="B3_4"/>
    <property type="match status" value="1"/>
</dbReference>
<dbReference type="InterPro" id="IPR005147">
    <property type="entry name" value="tRNA_synthase_B5-dom"/>
</dbReference>
<reference evidence="21" key="1">
    <citation type="submission" date="2020-10" db="EMBL/GenBank/DDBJ databases">
        <authorList>
            <person name="Gilroy R."/>
        </authorList>
    </citation>
    <scope>NUCLEOTIDE SEQUENCE</scope>
    <source>
        <strain evidence="21">10406</strain>
    </source>
</reference>
<evidence type="ECO:0000256" key="8">
    <source>
        <dbReference type="ARBA" id="ARBA00022555"/>
    </source>
</evidence>
<keyword evidence="16" id="KW-0030">Aminoacyl-tRNA synthetase</keyword>
<feature type="domain" description="FDX-ACB" evidence="19">
    <location>
        <begin position="461"/>
        <end position="554"/>
    </location>
</feature>
<dbReference type="SMART" id="SM00896">
    <property type="entry name" value="FDX-ACB"/>
    <property type="match status" value="1"/>
</dbReference>
<evidence type="ECO:0000259" key="20">
    <source>
        <dbReference type="PROSITE" id="PS51483"/>
    </source>
</evidence>
<dbReference type="InterPro" id="IPR009061">
    <property type="entry name" value="DNA-bd_dom_put_sf"/>
</dbReference>
<evidence type="ECO:0000256" key="5">
    <source>
        <dbReference type="ARBA" id="ARBA00012814"/>
    </source>
</evidence>
<protein>
    <recommendedName>
        <fullName evidence="6">Phenylalanine--tRNA ligase beta subunit</fullName>
        <ecNumber evidence="5">6.1.1.20</ecNumber>
    </recommendedName>
    <alternativeName>
        <fullName evidence="17">Phenylalanyl-tRNA synthetase beta subunit</fullName>
    </alternativeName>
</protein>
<evidence type="ECO:0000256" key="7">
    <source>
        <dbReference type="ARBA" id="ARBA00022490"/>
    </source>
</evidence>
<proteinExistence type="inferred from homology"/>
<evidence type="ECO:0000256" key="14">
    <source>
        <dbReference type="ARBA" id="ARBA00022884"/>
    </source>
</evidence>
<keyword evidence="11" id="KW-0547">Nucleotide-binding</keyword>
<keyword evidence="9 21" id="KW-0436">Ligase</keyword>
<dbReference type="Proteomes" id="UP000886857">
    <property type="component" value="Unassembled WGS sequence"/>
</dbReference>
<sequence length="555" mass="60529">LRSVGIRPINNIVDITNYVLIEIGQPMHAFDRTFLAGGRIIVRRADAGEHIVTLDGKDNTLTSDMLTIRDGEKPVAVAGVMGGENSGINDATNEIIFESARFARDSVRRTSRALGLRSDSSARYEKGVDFSAQEYGLKRALTLIAETGSGVIASGLIDECVPRETDRTVDFTVKAIEDILGCKVSLPRLKAILSRLGIAVSHAGGRVYTAHIPDAREDIACVNDIAEEFIRVYGYSHIEPTLFGYSSLTKGGKTPFIKFRDDAKSSLRASGLSEIITYSFISPSYAEKLGLDKDSREARPVPILNPLGENMGVMRTMLLPSMIETLSYNLARGNKQAALFEAARVYFPKSLPLDDYAVEDDHISVGMYGEDCDFFKLKGVVCALLSALHAEAEFSRSALPFLHPGRGADITVSGKKIGWLGEIHPLVAAKYDAEERLLAAEIDLVALFETERGGYSFRPFSKYPSAERDLAVVVDASVPAGDMLNAVRRAKINDLTSADIFDVYRGAQVGEGKKSVALTFGFASPERTLTDDEIAAAMKKILSLLRREFGAKIRQ</sequence>
<evidence type="ECO:0000256" key="17">
    <source>
        <dbReference type="ARBA" id="ARBA00033189"/>
    </source>
</evidence>
<evidence type="ECO:0000256" key="9">
    <source>
        <dbReference type="ARBA" id="ARBA00022598"/>
    </source>
</evidence>
<evidence type="ECO:0000256" key="15">
    <source>
        <dbReference type="ARBA" id="ARBA00022917"/>
    </source>
</evidence>
<keyword evidence="7" id="KW-0963">Cytoplasm</keyword>
<keyword evidence="8" id="KW-0820">tRNA-binding</keyword>
<dbReference type="GO" id="GO:0006432">
    <property type="term" value="P:phenylalanyl-tRNA aminoacylation"/>
    <property type="evidence" value="ECO:0007669"/>
    <property type="project" value="InterPro"/>
</dbReference>
<feature type="non-terminal residue" evidence="21">
    <location>
        <position position="1"/>
    </location>
</feature>
<dbReference type="GO" id="GO:0016740">
    <property type="term" value="F:transferase activity"/>
    <property type="evidence" value="ECO:0007669"/>
    <property type="project" value="UniProtKB-ARBA"/>
</dbReference>
<comment type="caution">
    <text evidence="21">The sequence shown here is derived from an EMBL/GenBank/DDBJ whole genome shotgun (WGS) entry which is preliminary data.</text>
</comment>
<dbReference type="EC" id="6.1.1.20" evidence="5"/>
<organism evidence="21 22">
    <name type="scientific">Candidatus Limadaptatus stercoripullorum</name>
    <dbReference type="NCBI Taxonomy" id="2840846"/>
    <lineage>
        <taxon>Bacteria</taxon>
        <taxon>Bacillati</taxon>
        <taxon>Bacillota</taxon>
        <taxon>Clostridia</taxon>
        <taxon>Eubacteriales</taxon>
        <taxon>Candidatus Limadaptatus</taxon>
    </lineage>
</organism>
<keyword evidence="13" id="KW-0460">Magnesium</keyword>
<dbReference type="GO" id="GO:0000049">
    <property type="term" value="F:tRNA binding"/>
    <property type="evidence" value="ECO:0007669"/>
    <property type="project" value="UniProtKB-KW"/>
</dbReference>
<dbReference type="InterPro" id="IPR045060">
    <property type="entry name" value="Phe-tRNA-ligase_IIc_bsu"/>
</dbReference>
<feature type="domain" description="B5" evidence="20">
    <location>
        <begin position="164"/>
        <end position="240"/>
    </location>
</feature>
<comment type="subcellular location">
    <subcellularLocation>
        <location evidence="2">Cytoplasm</location>
    </subcellularLocation>
</comment>
<dbReference type="InterPro" id="IPR020825">
    <property type="entry name" value="Phe-tRNA_synthase-like_B3/B4"/>
</dbReference>
<dbReference type="Gene3D" id="3.30.70.380">
    <property type="entry name" value="Ferrodoxin-fold anticodon-binding domain"/>
    <property type="match status" value="1"/>
</dbReference>
<dbReference type="Pfam" id="PF03484">
    <property type="entry name" value="B5"/>
    <property type="match status" value="1"/>
</dbReference>
<reference evidence="21" key="2">
    <citation type="journal article" date="2021" name="PeerJ">
        <title>Extensive microbial diversity within the chicken gut microbiome revealed by metagenomics and culture.</title>
        <authorList>
            <person name="Gilroy R."/>
            <person name="Ravi A."/>
            <person name="Getino M."/>
            <person name="Pursley I."/>
            <person name="Horton D.L."/>
            <person name="Alikhan N.F."/>
            <person name="Baker D."/>
            <person name="Gharbi K."/>
            <person name="Hall N."/>
            <person name="Watson M."/>
            <person name="Adriaenssens E.M."/>
            <person name="Foster-Nyarko E."/>
            <person name="Jarju S."/>
            <person name="Secka A."/>
            <person name="Antonio M."/>
            <person name="Oren A."/>
            <person name="Chaudhuri R.R."/>
            <person name="La Ragione R."/>
            <person name="Hildebrand F."/>
            <person name="Pallen M.J."/>
        </authorList>
    </citation>
    <scope>NUCLEOTIDE SEQUENCE</scope>
    <source>
        <strain evidence="21">10406</strain>
    </source>
</reference>
<dbReference type="Pfam" id="PF03147">
    <property type="entry name" value="FDX-ACB"/>
    <property type="match status" value="1"/>
</dbReference>
<comment type="similarity">
    <text evidence="3">Belongs to the phenylalanyl-tRNA synthetase beta subunit family. Type 1 subfamily.</text>
</comment>
<name>A0A9D1N8U7_9FIRM</name>
<dbReference type="GO" id="GO:0005524">
    <property type="term" value="F:ATP binding"/>
    <property type="evidence" value="ECO:0007669"/>
    <property type="project" value="UniProtKB-KW"/>
</dbReference>
<evidence type="ECO:0000256" key="18">
    <source>
        <dbReference type="ARBA" id="ARBA00049255"/>
    </source>
</evidence>
<dbReference type="NCBIfam" id="TIGR00472">
    <property type="entry name" value="pheT_bact"/>
    <property type="match status" value="1"/>
</dbReference>
<keyword evidence="14" id="KW-0694">RNA-binding</keyword>
<keyword evidence="12" id="KW-0067">ATP-binding</keyword>
<dbReference type="SUPFAM" id="SSF55681">
    <property type="entry name" value="Class II aaRS and biotin synthetases"/>
    <property type="match status" value="1"/>
</dbReference>
<dbReference type="InterPro" id="IPR005146">
    <property type="entry name" value="B3/B4_tRNA-bd"/>
</dbReference>
<dbReference type="EMBL" id="DVOE01000033">
    <property type="protein sequence ID" value="HIU98647.1"/>
    <property type="molecule type" value="Genomic_DNA"/>
</dbReference>
<dbReference type="GO" id="GO:0004826">
    <property type="term" value="F:phenylalanine-tRNA ligase activity"/>
    <property type="evidence" value="ECO:0007669"/>
    <property type="project" value="UniProtKB-EC"/>
</dbReference>
<dbReference type="SMART" id="SM00873">
    <property type="entry name" value="B3_4"/>
    <property type="match status" value="1"/>
</dbReference>
<dbReference type="GO" id="GO:0009328">
    <property type="term" value="C:phenylalanine-tRNA ligase complex"/>
    <property type="evidence" value="ECO:0007669"/>
    <property type="project" value="TreeGrafter"/>
</dbReference>
<evidence type="ECO:0000259" key="19">
    <source>
        <dbReference type="PROSITE" id="PS51447"/>
    </source>
</evidence>
<dbReference type="SMART" id="SM00874">
    <property type="entry name" value="B5"/>
    <property type="match status" value="1"/>
</dbReference>
<evidence type="ECO:0000256" key="11">
    <source>
        <dbReference type="ARBA" id="ARBA00022741"/>
    </source>
</evidence>
<accession>A0A9D1N8U7</accession>
<dbReference type="PANTHER" id="PTHR10947:SF0">
    <property type="entry name" value="PHENYLALANINE--TRNA LIGASE BETA SUBUNIT"/>
    <property type="match status" value="1"/>
</dbReference>
<keyword evidence="10" id="KW-0479">Metal-binding</keyword>
<dbReference type="SUPFAM" id="SSF46955">
    <property type="entry name" value="Putative DNA-binding domain"/>
    <property type="match status" value="1"/>
</dbReference>
<evidence type="ECO:0000256" key="4">
    <source>
        <dbReference type="ARBA" id="ARBA00011209"/>
    </source>
</evidence>
<dbReference type="SUPFAM" id="SSF54991">
    <property type="entry name" value="Anticodon-binding domain of PheRS"/>
    <property type="match status" value="1"/>
</dbReference>
<comment type="catalytic activity">
    <reaction evidence="18">
        <text>tRNA(Phe) + L-phenylalanine + ATP = L-phenylalanyl-tRNA(Phe) + AMP + diphosphate + H(+)</text>
        <dbReference type="Rhea" id="RHEA:19413"/>
        <dbReference type="Rhea" id="RHEA-COMP:9668"/>
        <dbReference type="Rhea" id="RHEA-COMP:9699"/>
        <dbReference type="ChEBI" id="CHEBI:15378"/>
        <dbReference type="ChEBI" id="CHEBI:30616"/>
        <dbReference type="ChEBI" id="CHEBI:33019"/>
        <dbReference type="ChEBI" id="CHEBI:58095"/>
        <dbReference type="ChEBI" id="CHEBI:78442"/>
        <dbReference type="ChEBI" id="CHEBI:78531"/>
        <dbReference type="ChEBI" id="CHEBI:456215"/>
        <dbReference type="EC" id="6.1.1.20"/>
    </reaction>
</comment>
<evidence type="ECO:0000313" key="22">
    <source>
        <dbReference type="Proteomes" id="UP000886857"/>
    </source>
</evidence>
<dbReference type="AlphaFoldDB" id="A0A9D1N8U7"/>
<comment type="cofactor">
    <cofactor evidence="1">
        <name>Mg(2+)</name>
        <dbReference type="ChEBI" id="CHEBI:18420"/>
    </cofactor>
</comment>
<evidence type="ECO:0000256" key="16">
    <source>
        <dbReference type="ARBA" id="ARBA00023146"/>
    </source>
</evidence>
<dbReference type="InterPro" id="IPR036690">
    <property type="entry name" value="Fdx_antiC-bd_sf"/>
</dbReference>
<dbReference type="PROSITE" id="PS51447">
    <property type="entry name" value="FDX_ACB"/>
    <property type="match status" value="1"/>
</dbReference>
<gene>
    <name evidence="21" type="primary">pheT</name>
    <name evidence="21" type="ORF">IAC73_02245</name>
</gene>
<comment type="subunit">
    <text evidence="4">Tetramer of two alpha and two beta subunits.</text>
</comment>
<dbReference type="GO" id="GO:0140096">
    <property type="term" value="F:catalytic activity, acting on a protein"/>
    <property type="evidence" value="ECO:0007669"/>
    <property type="project" value="UniProtKB-ARBA"/>
</dbReference>
<dbReference type="Pfam" id="PF17759">
    <property type="entry name" value="tRNA_synthFbeta"/>
    <property type="match status" value="1"/>
</dbReference>
<dbReference type="PROSITE" id="PS51483">
    <property type="entry name" value="B5"/>
    <property type="match status" value="1"/>
</dbReference>
<evidence type="ECO:0000256" key="10">
    <source>
        <dbReference type="ARBA" id="ARBA00022723"/>
    </source>
</evidence>
<dbReference type="GO" id="GO:0000287">
    <property type="term" value="F:magnesium ion binding"/>
    <property type="evidence" value="ECO:0007669"/>
    <property type="project" value="InterPro"/>
</dbReference>
<evidence type="ECO:0000256" key="6">
    <source>
        <dbReference type="ARBA" id="ARBA00017032"/>
    </source>
</evidence>
<dbReference type="Gene3D" id="3.30.930.10">
    <property type="entry name" value="Bira Bifunctional Protein, Domain 2"/>
    <property type="match status" value="1"/>
</dbReference>
<dbReference type="CDD" id="cd00769">
    <property type="entry name" value="PheRS_beta_core"/>
    <property type="match status" value="1"/>
</dbReference>
<evidence type="ECO:0000256" key="12">
    <source>
        <dbReference type="ARBA" id="ARBA00022840"/>
    </source>
</evidence>
<dbReference type="SUPFAM" id="SSF56037">
    <property type="entry name" value="PheT/TilS domain"/>
    <property type="match status" value="1"/>
</dbReference>
<dbReference type="InterPro" id="IPR041616">
    <property type="entry name" value="PheRS_beta_core"/>
</dbReference>
<keyword evidence="15" id="KW-0648">Protein biosynthesis</keyword>